<evidence type="ECO:0000313" key="4">
    <source>
        <dbReference type="EMBL" id="KAF3765253.1"/>
    </source>
</evidence>
<feature type="region of interest" description="Disordered" evidence="2">
    <location>
        <begin position="296"/>
        <end position="349"/>
    </location>
</feature>
<organism evidence="4 5">
    <name type="scientific">Cryphonectria parasitica (strain ATCC 38755 / EP155)</name>
    <dbReference type="NCBI Taxonomy" id="660469"/>
    <lineage>
        <taxon>Eukaryota</taxon>
        <taxon>Fungi</taxon>
        <taxon>Dikarya</taxon>
        <taxon>Ascomycota</taxon>
        <taxon>Pezizomycotina</taxon>
        <taxon>Sordariomycetes</taxon>
        <taxon>Sordariomycetidae</taxon>
        <taxon>Diaporthales</taxon>
        <taxon>Cryphonectriaceae</taxon>
        <taxon>Cryphonectria-Endothia species complex</taxon>
        <taxon>Cryphonectria</taxon>
    </lineage>
</organism>
<gene>
    <name evidence="4" type="primary">Nop6</name>
    <name evidence="4" type="ORF">M406DRAFT_340559</name>
</gene>
<dbReference type="GeneID" id="63838694"/>
<feature type="compositionally biased region" description="Basic and acidic residues" evidence="2">
    <location>
        <begin position="140"/>
        <end position="156"/>
    </location>
</feature>
<dbReference type="RefSeq" id="XP_040776214.1">
    <property type="nucleotide sequence ID" value="XM_040921565.1"/>
</dbReference>
<keyword evidence="5" id="KW-1185">Reference proteome</keyword>
<evidence type="ECO:0000256" key="2">
    <source>
        <dbReference type="SAM" id="MobiDB-lite"/>
    </source>
</evidence>
<proteinExistence type="predicted"/>
<dbReference type="InterPro" id="IPR012677">
    <property type="entry name" value="Nucleotide-bd_a/b_plait_sf"/>
</dbReference>
<feature type="domain" description="RRM" evidence="3">
    <location>
        <begin position="195"/>
        <end position="278"/>
    </location>
</feature>
<dbReference type="EMBL" id="MU032348">
    <property type="protein sequence ID" value="KAF3765253.1"/>
    <property type="molecule type" value="Genomic_DNA"/>
</dbReference>
<evidence type="ECO:0000256" key="1">
    <source>
        <dbReference type="PROSITE-ProRule" id="PRU00176"/>
    </source>
</evidence>
<feature type="compositionally biased region" description="Basic residues" evidence="2">
    <location>
        <begin position="128"/>
        <end position="139"/>
    </location>
</feature>
<dbReference type="FunFam" id="3.30.70.330:FF:000376">
    <property type="entry name" value="Putative RNA binding protein"/>
    <property type="match status" value="1"/>
</dbReference>
<feature type="compositionally biased region" description="Basic residues" evidence="2">
    <location>
        <begin position="338"/>
        <end position="349"/>
    </location>
</feature>
<dbReference type="Gene3D" id="3.30.70.330">
    <property type="match status" value="1"/>
</dbReference>
<dbReference type="SMART" id="SM00360">
    <property type="entry name" value="RRM"/>
    <property type="match status" value="1"/>
</dbReference>
<feature type="compositionally biased region" description="Basic residues" evidence="2">
    <location>
        <begin position="96"/>
        <end position="108"/>
    </location>
</feature>
<dbReference type="CDD" id="cd12400">
    <property type="entry name" value="RRM_Nop6"/>
    <property type="match status" value="1"/>
</dbReference>
<dbReference type="PROSITE" id="PS50102">
    <property type="entry name" value="RRM"/>
    <property type="match status" value="1"/>
</dbReference>
<keyword evidence="1" id="KW-0694">RNA-binding</keyword>
<feature type="compositionally biased region" description="Basic and acidic residues" evidence="2">
    <location>
        <begin position="296"/>
        <end position="335"/>
    </location>
</feature>
<dbReference type="InterPro" id="IPR034228">
    <property type="entry name" value="Nop6_RRM"/>
</dbReference>
<name>A0A9P4Y236_CRYP1</name>
<feature type="compositionally biased region" description="Basic and acidic residues" evidence="2">
    <location>
        <begin position="166"/>
        <end position="178"/>
    </location>
</feature>
<dbReference type="Pfam" id="PF00076">
    <property type="entry name" value="RRM_1"/>
    <property type="match status" value="1"/>
</dbReference>
<sequence length="349" mass="39007">MSKSDSRAEKKVATPSKKRKLTEAEEEEYGTAAAVPKKAKKSKQDKGKGDKKKSHKERKAEQAEALNHEEFDVEDEAIDVDAVVKGGAAVEEEKKKSKKSKKEKKEKKNKVEEATETTTTVDEEEGKKKSKKDKKAKKAKSGEDDHPVEEAEGDTKKTKKGKKAKKEQEGADGEKESNVDAVNEDDSKPGKNNRFICFIGNLPYTATQADIKAHFAALKPTSVRLLTERSQPSKSRGIAFVEFDNYAHMKTCLAKFHHTELTDAKGSTRRINVELTAGGGGKTEGRMDKVAEKNRRLNEQRGRRIAKEEQEKLENAKARAGKEVVQKDEDREEQMVHPSRRAHVPGRRS</sequence>
<dbReference type="InterPro" id="IPR035979">
    <property type="entry name" value="RBD_domain_sf"/>
</dbReference>
<feature type="compositionally biased region" description="Low complexity" evidence="2">
    <location>
        <begin position="80"/>
        <end position="89"/>
    </location>
</feature>
<evidence type="ECO:0000259" key="3">
    <source>
        <dbReference type="PROSITE" id="PS50102"/>
    </source>
</evidence>
<dbReference type="GO" id="GO:0003723">
    <property type="term" value="F:RNA binding"/>
    <property type="evidence" value="ECO:0007669"/>
    <property type="project" value="UniProtKB-UniRule"/>
</dbReference>
<feature type="region of interest" description="Disordered" evidence="2">
    <location>
        <begin position="1"/>
        <end position="192"/>
    </location>
</feature>
<feature type="compositionally biased region" description="Basic and acidic residues" evidence="2">
    <location>
        <begin position="1"/>
        <end position="12"/>
    </location>
</feature>
<accession>A0A9P4Y236</accession>
<comment type="caution">
    <text evidence="4">The sequence shown here is derived from an EMBL/GenBank/DDBJ whole genome shotgun (WGS) entry which is preliminary data.</text>
</comment>
<evidence type="ECO:0000313" key="5">
    <source>
        <dbReference type="Proteomes" id="UP000803844"/>
    </source>
</evidence>
<feature type="compositionally biased region" description="Basic and acidic residues" evidence="2">
    <location>
        <begin position="58"/>
        <end position="70"/>
    </location>
</feature>
<dbReference type="AlphaFoldDB" id="A0A9P4Y236"/>
<dbReference type="InterPro" id="IPR000504">
    <property type="entry name" value="RRM_dom"/>
</dbReference>
<protein>
    <submittedName>
        <fullName evidence="4">Nop6, putative RNA-binding protein implicated in ribosome biogenesis</fullName>
    </submittedName>
</protein>
<reference evidence="4" key="1">
    <citation type="journal article" date="2020" name="Phytopathology">
        <title>Genome sequence of the chestnut blight fungus Cryphonectria parasitica EP155: A fundamental resource for an archetypical invasive plant pathogen.</title>
        <authorList>
            <person name="Crouch J.A."/>
            <person name="Dawe A."/>
            <person name="Aerts A."/>
            <person name="Barry K."/>
            <person name="Churchill A.C.L."/>
            <person name="Grimwood J."/>
            <person name="Hillman B."/>
            <person name="Milgroom M.G."/>
            <person name="Pangilinan J."/>
            <person name="Smith M."/>
            <person name="Salamov A."/>
            <person name="Schmutz J."/>
            <person name="Yadav J."/>
            <person name="Grigoriev I.V."/>
            <person name="Nuss D."/>
        </authorList>
    </citation>
    <scope>NUCLEOTIDE SEQUENCE</scope>
    <source>
        <strain evidence="4">EP155</strain>
    </source>
</reference>
<dbReference type="SUPFAM" id="SSF54928">
    <property type="entry name" value="RNA-binding domain, RBD"/>
    <property type="match status" value="1"/>
</dbReference>
<dbReference type="Proteomes" id="UP000803844">
    <property type="component" value="Unassembled WGS sequence"/>
</dbReference>
<dbReference type="OrthoDB" id="167718at2759"/>